<feature type="signal peptide" evidence="1">
    <location>
        <begin position="1"/>
        <end position="31"/>
    </location>
</feature>
<evidence type="ECO:0008006" key="4">
    <source>
        <dbReference type="Google" id="ProtNLM"/>
    </source>
</evidence>
<gene>
    <name evidence="2" type="ORF">nbrc107696_28550</name>
</gene>
<protein>
    <recommendedName>
        <fullName evidence="4">Secreted protein</fullName>
    </recommendedName>
</protein>
<reference evidence="3" key="1">
    <citation type="submission" date="2019-06" db="EMBL/GenBank/DDBJ databases">
        <title>Gordonia isolated from sludge of a wastewater treatment plant.</title>
        <authorList>
            <person name="Tamura T."/>
            <person name="Aoyama K."/>
            <person name="Kang Y."/>
            <person name="Saito S."/>
            <person name="Akiyama N."/>
            <person name="Yazawa K."/>
            <person name="Gonoi T."/>
            <person name="Mikami Y."/>
        </authorList>
    </citation>
    <scope>NUCLEOTIDE SEQUENCE [LARGE SCALE GENOMIC DNA]</scope>
    <source>
        <strain evidence="3">NBRC 107696</strain>
    </source>
</reference>
<keyword evidence="3" id="KW-1185">Reference proteome</keyword>
<sequence length="125" mass="12776">MKNINRTAAAAAVMGSIAVAAIGLGAGTASADTDSGPRCFWGNTAIANHDSVTGYVAFPATIYDDENRISILGSHTLTETPTGYTASVLGQRIALTDDGEGGYRVAGPSPVVRLVPCGDEVYGEQ</sequence>
<dbReference type="RefSeq" id="WP_161896085.1">
    <property type="nucleotide sequence ID" value="NZ_BJOV01000005.1"/>
</dbReference>
<name>A0A7I9VAQ6_9ACTN</name>
<dbReference type="AlphaFoldDB" id="A0A7I9VAQ6"/>
<comment type="caution">
    <text evidence="2">The sequence shown here is derived from an EMBL/GenBank/DDBJ whole genome shotgun (WGS) entry which is preliminary data.</text>
</comment>
<dbReference type="EMBL" id="BJOV01000005">
    <property type="protein sequence ID" value="GEE02409.1"/>
    <property type="molecule type" value="Genomic_DNA"/>
</dbReference>
<dbReference type="Proteomes" id="UP000444960">
    <property type="component" value="Unassembled WGS sequence"/>
</dbReference>
<evidence type="ECO:0000256" key="1">
    <source>
        <dbReference type="SAM" id="SignalP"/>
    </source>
</evidence>
<evidence type="ECO:0000313" key="2">
    <source>
        <dbReference type="EMBL" id="GEE02409.1"/>
    </source>
</evidence>
<feature type="chain" id="PRO_5029893246" description="Secreted protein" evidence="1">
    <location>
        <begin position="32"/>
        <end position="125"/>
    </location>
</feature>
<organism evidence="2 3">
    <name type="scientific">Gordonia spumicola</name>
    <dbReference type="NCBI Taxonomy" id="589161"/>
    <lineage>
        <taxon>Bacteria</taxon>
        <taxon>Bacillati</taxon>
        <taxon>Actinomycetota</taxon>
        <taxon>Actinomycetes</taxon>
        <taxon>Mycobacteriales</taxon>
        <taxon>Gordoniaceae</taxon>
        <taxon>Gordonia</taxon>
    </lineage>
</organism>
<accession>A0A7I9VAQ6</accession>
<keyword evidence="1" id="KW-0732">Signal</keyword>
<proteinExistence type="predicted"/>
<evidence type="ECO:0000313" key="3">
    <source>
        <dbReference type="Proteomes" id="UP000444960"/>
    </source>
</evidence>